<evidence type="ECO:0008006" key="3">
    <source>
        <dbReference type="Google" id="ProtNLM"/>
    </source>
</evidence>
<evidence type="ECO:0000313" key="1">
    <source>
        <dbReference type="EMBL" id="NBE07393.1"/>
    </source>
</evidence>
<proteinExistence type="predicted"/>
<dbReference type="Proteomes" id="UP001517376">
    <property type="component" value="Unassembled WGS sequence"/>
</dbReference>
<reference evidence="2" key="1">
    <citation type="submission" date="2020-01" db="EMBL/GenBank/DDBJ databases">
        <title>Sphingomonas sp. strain CSW-10.</title>
        <authorList>
            <person name="Chen W.-M."/>
        </authorList>
    </citation>
    <scope>NUCLEOTIDE SEQUENCE [LARGE SCALE GENOMIC DNA]</scope>
    <source>
        <strain evidence="2">CCP-1</strain>
    </source>
</reference>
<protein>
    <recommendedName>
        <fullName evidence="3">FlgN protein</fullName>
    </recommendedName>
</protein>
<accession>A0ABW9Y4C2</accession>
<keyword evidence="2" id="KW-1185">Reference proteome</keyword>
<comment type="caution">
    <text evidence="1">The sequence shown here is derived from an EMBL/GenBank/DDBJ whole genome shotgun (WGS) entry which is preliminary data.</text>
</comment>
<name>A0ABW9Y4C2_9RHOB</name>
<gene>
    <name evidence="1" type="ORF">GU920_07590</name>
</gene>
<sequence length="106" mass="12053">MTDSREIEDLLDHLVTDLRQAFYGRIETYSAELETFLDLIPQLDQQALLRLRRKAERSAACLNAAAQGLRAGQRRLSEMASAERADTYDRHGVRQALPLQGIGRRL</sequence>
<dbReference type="EMBL" id="JAAATW010000001">
    <property type="protein sequence ID" value="NBE07393.1"/>
    <property type="molecule type" value="Genomic_DNA"/>
</dbReference>
<organism evidence="1 2">
    <name type="scientific">Paragemmobacter ruber</name>
    <dbReference type="NCBI Taxonomy" id="1985673"/>
    <lineage>
        <taxon>Bacteria</taxon>
        <taxon>Pseudomonadati</taxon>
        <taxon>Pseudomonadota</taxon>
        <taxon>Alphaproteobacteria</taxon>
        <taxon>Rhodobacterales</taxon>
        <taxon>Paracoccaceae</taxon>
        <taxon>Paragemmobacter</taxon>
    </lineage>
</organism>
<evidence type="ECO:0000313" key="2">
    <source>
        <dbReference type="Proteomes" id="UP001517376"/>
    </source>
</evidence>